<feature type="non-terminal residue" evidence="1">
    <location>
        <position position="1"/>
    </location>
</feature>
<proteinExistence type="predicted"/>
<accession>A0AAN8WQJ0</accession>
<reference evidence="1 2" key="1">
    <citation type="submission" date="2023-11" db="EMBL/GenBank/DDBJ databases">
        <title>Halocaridina rubra genome assembly.</title>
        <authorList>
            <person name="Smith C."/>
        </authorList>
    </citation>
    <scope>NUCLEOTIDE SEQUENCE [LARGE SCALE GENOMIC DNA]</scope>
    <source>
        <strain evidence="1">EP-1</strain>
        <tissue evidence="1">Whole</tissue>
    </source>
</reference>
<dbReference type="EMBL" id="JAXCGZ010017260">
    <property type="protein sequence ID" value="KAK7068411.1"/>
    <property type="molecule type" value="Genomic_DNA"/>
</dbReference>
<dbReference type="AlphaFoldDB" id="A0AAN8WQJ0"/>
<name>A0AAN8WQJ0_HALRR</name>
<gene>
    <name evidence="1" type="ORF">SK128_008971</name>
</gene>
<sequence>NIYPNIISVLFNYAIRGYLPQGAYHGPLTSQWHSLFLVPFGTLIAFVEKMDCIPTPFQSTWNGFGMQTDSNAKIFSNTMEEIPSH</sequence>
<organism evidence="1 2">
    <name type="scientific">Halocaridina rubra</name>
    <name type="common">Hawaiian red shrimp</name>
    <dbReference type="NCBI Taxonomy" id="373956"/>
    <lineage>
        <taxon>Eukaryota</taxon>
        <taxon>Metazoa</taxon>
        <taxon>Ecdysozoa</taxon>
        <taxon>Arthropoda</taxon>
        <taxon>Crustacea</taxon>
        <taxon>Multicrustacea</taxon>
        <taxon>Malacostraca</taxon>
        <taxon>Eumalacostraca</taxon>
        <taxon>Eucarida</taxon>
        <taxon>Decapoda</taxon>
        <taxon>Pleocyemata</taxon>
        <taxon>Caridea</taxon>
        <taxon>Atyoidea</taxon>
        <taxon>Atyidae</taxon>
        <taxon>Halocaridina</taxon>
    </lineage>
</organism>
<keyword evidence="2" id="KW-1185">Reference proteome</keyword>
<comment type="caution">
    <text evidence="1">The sequence shown here is derived from an EMBL/GenBank/DDBJ whole genome shotgun (WGS) entry which is preliminary data.</text>
</comment>
<evidence type="ECO:0000313" key="2">
    <source>
        <dbReference type="Proteomes" id="UP001381693"/>
    </source>
</evidence>
<evidence type="ECO:0000313" key="1">
    <source>
        <dbReference type="EMBL" id="KAK7068411.1"/>
    </source>
</evidence>
<protein>
    <submittedName>
        <fullName evidence="1">Uncharacterized protein</fullName>
    </submittedName>
</protein>
<dbReference type="Proteomes" id="UP001381693">
    <property type="component" value="Unassembled WGS sequence"/>
</dbReference>